<dbReference type="AlphaFoldDB" id="A0A850QTV7"/>
<sequence length="99" mass="11485">MNLIAEHKLVNISNLKFHISKEPFYEFKVFTKGPNQKFVYITDFANGIDYEYVSNDIEYVIGSICEQSQISIDDETIFFVEETCNNNSYLILPTINLDS</sequence>
<dbReference type="Proteomes" id="UP000533429">
    <property type="component" value="Unassembled WGS sequence"/>
</dbReference>
<protein>
    <submittedName>
        <fullName evidence="1">Uncharacterized protein</fullName>
    </submittedName>
</protein>
<name>A0A850QTV7_PHODD</name>
<proteinExistence type="predicted"/>
<evidence type="ECO:0000313" key="1">
    <source>
        <dbReference type="EMBL" id="NVP01922.1"/>
    </source>
</evidence>
<organism evidence="1 2">
    <name type="scientific">Photobacterium damselae subsp. damselae</name>
    <name type="common">Listonella damsela</name>
    <dbReference type="NCBI Taxonomy" id="85581"/>
    <lineage>
        <taxon>Bacteria</taxon>
        <taxon>Pseudomonadati</taxon>
        <taxon>Pseudomonadota</taxon>
        <taxon>Gammaproteobacteria</taxon>
        <taxon>Vibrionales</taxon>
        <taxon>Vibrionaceae</taxon>
        <taxon>Photobacterium</taxon>
    </lineage>
</organism>
<evidence type="ECO:0000313" key="2">
    <source>
        <dbReference type="Proteomes" id="UP000533429"/>
    </source>
</evidence>
<dbReference type="EMBL" id="JABXOR010001070">
    <property type="protein sequence ID" value="NVP01922.1"/>
    <property type="molecule type" value="Genomic_DNA"/>
</dbReference>
<reference evidence="1 2" key="1">
    <citation type="submission" date="2020-06" db="EMBL/GenBank/DDBJ databases">
        <title>Photobacterium damselae subsp. damselae comparative genomics.</title>
        <authorList>
            <person name="Osorio C.R."/>
        </authorList>
    </citation>
    <scope>NUCLEOTIDE SEQUENCE [LARGE SCALE GENOMIC DNA]</scope>
    <source>
        <strain evidence="1 2">TW250/03</strain>
    </source>
</reference>
<accession>A0A850QTV7</accession>
<gene>
    <name evidence="1" type="ORF">HWA77_17035</name>
</gene>
<comment type="caution">
    <text evidence="1">The sequence shown here is derived from an EMBL/GenBank/DDBJ whole genome shotgun (WGS) entry which is preliminary data.</text>
</comment>